<keyword evidence="3 7" id="KW-1133">Transmembrane helix</keyword>
<proteinExistence type="inferred from homology"/>
<comment type="similarity">
    <text evidence="5">Belongs to the SAT4 family.</text>
</comment>
<accession>A0ABR1VZV8</accession>
<comment type="subcellular location">
    <subcellularLocation>
        <location evidence="1">Membrane</location>
        <topology evidence="1">Multi-pass membrane protein</topology>
    </subcellularLocation>
</comment>
<evidence type="ECO:0000313" key="9">
    <source>
        <dbReference type="EMBL" id="KAK8076787.1"/>
    </source>
</evidence>
<keyword evidence="2 7" id="KW-0812">Transmembrane</keyword>
<sequence length="371" mass="41022">MAEIQPYPQIVALVGPPPAGLNLREDNYFIYNVVACVFFGLAVVAVMLRVYVRMTRGASLAMDDHTIVAAIFTAGTTLFMTLYAAKVGSGQHIWAINPADLVILLKMVYAEPWVYATAVTVTRVSILLLYHRLFDTNTTSNMVYVWQTRVAIAFTAAYPLVMYIVMAVACRPLSFYWTKYLGETNGVCIDVMGFYLAFGVLNMINDLIILVLPIPTIAKLHMDWRKKLSIMAIMLLGCFWTCRGGSGPAWGGPLIEPSVAIITACLPTLAPLFRKSKPANAASYNFSEPRFKPSQRTDCAAERGEQWTKIDDDDEIELTRNGQRASSYSPSGKTDPDVHHDGGVITVSTQVDVSSSHSQVDTQPWKDKSAW</sequence>
<evidence type="ECO:0000256" key="3">
    <source>
        <dbReference type="ARBA" id="ARBA00022989"/>
    </source>
</evidence>
<dbReference type="PANTHER" id="PTHR33048">
    <property type="entry name" value="PTH11-LIKE INTEGRAL MEMBRANE PROTEIN (AFU_ORTHOLOGUE AFUA_5G11245)"/>
    <property type="match status" value="1"/>
</dbReference>
<keyword evidence="4 7" id="KW-0472">Membrane</keyword>
<evidence type="ECO:0000256" key="6">
    <source>
        <dbReference type="SAM" id="MobiDB-lite"/>
    </source>
</evidence>
<protein>
    <recommendedName>
        <fullName evidence="8">Rhodopsin domain-containing protein</fullName>
    </recommendedName>
</protein>
<evidence type="ECO:0000259" key="8">
    <source>
        <dbReference type="Pfam" id="PF20684"/>
    </source>
</evidence>
<feature type="transmembrane region" description="Helical" evidence="7">
    <location>
        <begin position="28"/>
        <end position="52"/>
    </location>
</feature>
<dbReference type="PANTHER" id="PTHR33048:SF163">
    <property type="entry name" value="INTEGRAL MEMBRANE PROTEIN (AFU_ORTHOLOGUE AFUA_8G05510)"/>
    <property type="match status" value="1"/>
</dbReference>
<dbReference type="EMBL" id="JAQQWL010000004">
    <property type="protein sequence ID" value="KAK8076787.1"/>
    <property type="molecule type" value="Genomic_DNA"/>
</dbReference>
<feature type="compositionally biased region" description="Basic and acidic residues" evidence="6">
    <location>
        <begin position="299"/>
        <end position="310"/>
    </location>
</feature>
<feature type="domain" description="Rhodopsin" evidence="8">
    <location>
        <begin position="48"/>
        <end position="241"/>
    </location>
</feature>
<feature type="transmembrane region" description="Helical" evidence="7">
    <location>
        <begin position="113"/>
        <end position="130"/>
    </location>
</feature>
<feature type="region of interest" description="Disordered" evidence="6">
    <location>
        <begin position="295"/>
        <end position="371"/>
    </location>
</feature>
<feature type="compositionally biased region" description="Low complexity" evidence="6">
    <location>
        <begin position="344"/>
        <end position="363"/>
    </location>
</feature>
<evidence type="ECO:0000313" key="10">
    <source>
        <dbReference type="Proteomes" id="UP001480595"/>
    </source>
</evidence>
<dbReference type="RefSeq" id="XP_066719746.1">
    <property type="nucleotide sequence ID" value="XM_066855468.1"/>
</dbReference>
<comment type="caution">
    <text evidence="9">The sequence shown here is derived from an EMBL/GenBank/DDBJ whole genome shotgun (WGS) entry which is preliminary data.</text>
</comment>
<evidence type="ECO:0000256" key="7">
    <source>
        <dbReference type="SAM" id="Phobius"/>
    </source>
</evidence>
<dbReference type="InterPro" id="IPR049326">
    <property type="entry name" value="Rhodopsin_dom_fungi"/>
</dbReference>
<keyword evidence="10" id="KW-1185">Reference proteome</keyword>
<feature type="transmembrane region" description="Helical" evidence="7">
    <location>
        <begin position="150"/>
        <end position="174"/>
    </location>
</feature>
<evidence type="ECO:0000256" key="1">
    <source>
        <dbReference type="ARBA" id="ARBA00004141"/>
    </source>
</evidence>
<feature type="transmembrane region" description="Helical" evidence="7">
    <location>
        <begin position="252"/>
        <end position="273"/>
    </location>
</feature>
<evidence type="ECO:0000256" key="2">
    <source>
        <dbReference type="ARBA" id="ARBA00022692"/>
    </source>
</evidence>
<evidence type="ECO:0000256" key="5">
    <source>
        <dbReference type="ARBA" id="ARBA00038359"/>
    </source>
</evidence>
<feature type="compositionally biased region" description="Polar residues" evidence="6">
    <location>
        <begin position="320"/>
        <end position="332"/>
    </location>
</feature>
<dbReference type="GeneID" id="92088531"/>
<gene>
    <name evidence="9" type="ORF">PG994_004059</name>
</gene>
<evidence type="ECO:0000256" key="4">
    <source>
        <dbReference type="ARBA" id="ARBA00023136"/>
    </source>
</evidence>
<dbReference type="Proteomes" id="UP001480595">
    <property type="component" value="Unassembled WGS sequence"/>
</dbReference>
<feature type="transmembrane region" description="Helical" evidence="7">
    <location>
        <begin position="194"/>
        <end position="216"/>
    </location>
</feature>
<dbReference type="Pfam" id="PF20684">
    <property type="entry name" value="Fung_rhodopsin"/>
    <property type="match status" value="1"/>
</dbReference>
<feature type="transmembrane region" description="Helical" evidence="7">
    <location>
        <begin position="228"/>
        <end position="246"/>
    </location>
</feature>
<feature type="transmembrane region" description="Helical" evidence="7">
    <location>
        <begin position="64"/>
        <end position="85"/>
    </location>
</feature>
<dbReference type="InterPro" id="IPR052337">
    <property type="entry name" value="SAT4-like"/>
</dbReference>
<name>A0ABR1VZV8_9PEZI</name>
<reference evidence="9 10" key="1">
    <citation type="submission" date="2023-01" db="EMBL/GenBank/DDBJ databases">
        <title>Analysis of 21 Apiospora genomes using comparative genomics revels a genus with tremendous synthesis potential of carbohydrate active enzymes and secondary metabolites.</title>
        <authorList>
            <person name="Sorensen T."/>
        </authorList>
    </citation>
    <scope>NUCLEOTIDE SEQUENCE [LARGE SCALE GENOMIC DNA]</scope>
    <source>
        <strain evidence="9 10">CBS 135458</strain>
    </source>
</reference>
<organism evidence="9 10">
    <name type="scientific">Apiospora phragmitis</name>
    <dbReference type="NCBI Taxonomy" id="2905665"/>
    <lineage>
        <taxon>Eukaryota</taxon>
        <taxon>Fungi</taxon>
        <taxon>Dikarya</taxon>
        <taxon>Ascomycota</taxon>
        <taxon>Pezizomycotina</taxon>
        <taxon>Sordariomycetes</taxon>
        <taxon>Xylariomycetidae</taxon>
        <taxon>Amphisphaeriales</taxon>
        <taxon>Apiosporaceae</taxon>
        <taxon>Apiospora</taxon>
    </lineage>
</organism>